<dbReference type="Pfam" id="PF05257">
    <property type="entry name" value="CHAP"/>
    <property type="match status" value="1"/>
</dbReference>
<accession>A0AAQ1L2W9</accession>
<evidence type="ECO:0000313" key="4">
    <source>
        <dbReference type="Proteomes" id="UP000501069"/>
    </source>
</evidence>
<dbReference type="Gene3D" id="2.30.30.40">
    <property type="entry name" value="SH3 Domains"/>
    <property type="match status" value="1"/>
</dbReference>
<name>A0AAQ1L2W9_9FIRM</name>
<feature type="domain" description="Peptidase C51" evidence="1">
    <location>
        <begin position="46"/>
        <end position="134"/>
    </location>
</feature>
<reference evidence="2 5" key="2">
    <citation type="journal article" date="2020" name="Cell Host Microbe">
        <title>Functional and Genomic Variation between Human-Derived Isolates of Lachnospiraceae Reveals Inter- and Intra-Species Diversity.</title>
        <authorList>
            <person name="Sorbara M.T."/>
            <person name="Littmann E.R."/>
            <person name="Fontana E."/>
            <person name="Moody T.U."/>
            <person name="Kohout C.E."/>
            <person name="Gjonbalaj M."/>
            <person name="Eaton V."/>
            <person name="Seok R."/>
            <person name="Leiner I.M."/>
            <person name="Pamer E.G."/>
        </authorList>
    </citation>
    <scope>NUCLEOTIDE SEQUENCE [LARGE SCALE GENOMIC DNA]</scope>
    <source>
        <strain evidence="2 5">MSK.2.26</strain>
    </source>
</reference>
<dbReference type="EMBL" id="CP050964">
    <property type="protein sequence ID" value="QIX91556.1"/>
    <property type="molecule type" value="Genomic_DNA"/>
</dbReference>
<evidence type="ECO:0000313" key="2">
    <source>
        <dbReference type="EMBL" id="NSJ45202.1"/>
    </source>
</evidence>
<sequence length="329" mass="36625">MSIIDTIINKALEFEGITEKPAGSNNVQFNTHYYGHEVEDGKPNEDDAYPWCVTYLWDVFRLCGASNIFCDGLKTASTETVYDTYNNGRLFSTGQAGDFILIKTSTASSGRRVNHVGLVISRNSDGSYATIEGNTGGNIADGGGVLRRTRRSNDTGYTIVTFARPSYSGFEPIDEIPVSAQLTVQGVNVNVRTSPITGAVVKTLNTGARIQASGRVLIDGDPWFHITDGWISGKYIQGWVKDYNDNNRWWYVEKGYSYSVSAWKTIAGKDYCFGADGYLFVECYIKSEVNSTYYWVDDDGVYLNQYDTTVPDPGYRIVENFKTENAYRG</sequence>
<gene>
    <name evidence="3" type="ORF">FOC47_14020</name>
    <name evidence="2" type="ORF">G5B26_16765</name>
</gene>
<evidence type="ECO:0000259" key="1">
    <source>
        <dbReference type="Pfam" id="PF05257"/>
    </source>
</evidence>
<evidence type="ECO:0000313" key="5">
    <source>
        <dbReference type="Proteomes" id="UP000719916"/>
    </source>
</evidence>
<proteinExistence type="predicted"/>
<dbReference type="Proteomes" id="UP000501069">
    <property type="component" value="Chromosome"/>
</dbReference>
<protein>
    <submittedName>
        <fullName evidence="2">SH3 domain-containing protein</fullName>
    </submittedName>
</protein>
<evidence type="ECO:0000313" key="3">
    <source>
        <dbReference type="EMBL" id="QIX91556.1"/>
    </source>
</evidence>
<dbReference type="GeneID" id="57962282"/>
<dbReference type="Proteomes" id="UP000719916">
    <property type="component" value="Unassembled WGS sequence"/>
</dbReference>
<dbReference type="SUPFAM" id="SSF69360">
    <property type="entry name" value="Cell wall binding repeat"/>
    <property type="match status" value="1"/>
</dbReference>
<dbReference type="InterPro" id="IPR007921">
    <property type="entry name" value="CHAP_dom"/>
</dbReference>
<reference evidence="3 4" key="1">
    <citation type="submission" date="2019-11" db="EMBL/GenBank/DDBJ databases">
        <title>FDA dAtabase for Regulatory Grade micrObial Sequences (FDA-ARGOS): Supporting development and validation of Infectious Disease Dx tests.</title>
        <authorList>
            <person name="Turner S."/>
            <person name="Byrd R."/>
            <person name="Tallon L."/>
            <person name="Sadzewicz L."/>
            <person name="Vavikolanu K."/>
            <person name="Mehta A."/>
            <person name="Aluvathingal J."/>
            <person name="Nadendla S."/>
            <person name="Myers T."/>
            <person name="Yan Y."/>
            <person name="Sichtig H."/>
        </authorList>
    </citation>
    <scope>NUCLEOTIDE SEQUENCE [LARGE SCALE GENOMIC DNA]</scope>
    <source>
        <strain evidence="3 4">FDAARGOS_739</strain>
    </source>
</reference>
<dbReference type="RefSeq" id="WP_002587156.1">
    <property type="nucleotide sequence ID" value="NZ_CABKQO010000003.1"/>
</dbReference>
<organism evidence="2 5">
    <name type="scientific">Enterocloster clostridioformis</name>
    <dbReference type="NCBI Taxonomy" id="1531"/>
    <lineage>
        <taxon>Bacteria</taxon>
        <taxon>Bacillati</taxon>
        <taxon>Bacillota</taxon>
        <taxon>Clostridia</taxon>
        <taxon>Lachnospirales</taxon>
        <taxon>Lachnospiraceae</taxon>
        <taxon>Enterocloster</taxon>
    </lineage>
</organism>
<dbReference type="Gene3D" id="2.10.270.10">
    <property type="entry name" value="Cholin Binding"/>
    <property type="match status" value="1"/>
</dbReference>
<dbReference type="EMBL" id="JAAISW010000031">
    <property type="protein sequence ID" value="NSJ45202.1"/>
    <property type="molecule type" value="Genomic_DNA"/>
</dbReference>
<reference evidence="2" key="3">
    <citation type="submission" date="2020-02" db="EMBL/GenBank/DDBJ databases">
        <authorList>
            <person name="Littmann E."/>
            <person name="Sorbara M."/>
        </authorList>
    </citation>
    <scope>NUCLEOTIDE SEQUENCE</scope>
    <source>
        <strain evidence="2">MSK.2.26</strain>
    </source>
</reference>
<dbReference type="AlphaFoldDB" id="A0AAQ1L2W9"/>